<keyword evidence="4 7" id="KW-1133">Transmembrane helix</keyword>
<evidence type="ECO:0000313" key="11">
    <source>
        <dbReference type="Proteomes" id="UP000541636"/>
    </source>
</evidence>
<evidence type="ECO:0000259" key="8">
    <source>
        <dbReference type="Pfam" id="PF02687"/>
    </source>
</evidence>
<dbReference type="EMBL" id="JAAZQD010000002">
    <property type="protein sequence ID" value="NKZ38169.1"/>
    <property type="molecule type" value="Genomic_DNA"/>
</dbReference>
<dbReference type="GO" id="GO:0022857">
    <property type="term" value="F:transmembrane transporter activity"/>
    <property type="evidence" value="ECO:0007669"/>
    <property type="project" value="TreeGrafter"/>
</dbReference>
<reference evidence="10 11" key="1">
    <citation type="journal article" date="2017" name="Int. J. Syst. Evol. Microbiol.">
        <title>Oleiagrimonas citrea sp. nov., a marine bacterium isolated from tidal flat sediment and emended description of the genus Oleiagrimonas Fang et al. 2015 and Oleiagrimonas soli.</title>
        <authorList>
            <person name="Yang S.H."/>
            <person name="Seo H.S."/>
            <person name="Seong C.N."/>
            <person name="Kwon K.K."/>
        </authorList>
    </citation>
    <scope>NUCLEOTIDE SEQUENCE [LARGE SCALE GENOMIC DNA]</scope>
    <source>
        <strain evidence="10 11">MEBiC09124</strain>
    </source>
</reference>
<evidence type="ECO:0000256" key="2">
    <source>
        <dbReference type="ARBA" id="ARBA00022475"/>
    </source>
</evidence>
<evidence type="ECO:0000256" key="5">
    <source>
        <dbReference type="ARBA" id="ARBA00023136"/>
    </source>
</evidence>
<feature type="domain" description="MacB-like periplasmic core" evidence="9">
    <location>
        <begin position="36"/>
        <end position="230"/>
    </location>
</feature>
<comment type="caution">
    <text evidence="10">The sequence shown here is derived from an EMBL/GenBank/DDBJ whole genome shotgun (WGS) entry which is preliminary data.</text>
</comment>
<feature type="transmembrane region" description="Helical" evidence="7">
    <location>
        <begin position="334"/>
        <end position="355"/>
    </location>
</feature>
<comment type="subcellular location">
    <subcellularLocation>
        <location evidence="1">Cell membrane</location>
        <topology evidence="1">Multi-pass membrane protein</topology>
    </subcellularLocation>
</comment>
<evidence type="ECO:0000259" key="9">
    <source>
        <dbReference type="Pfam" id="PF12704"/>
    </source>
</evidence>
<keyword evidence="2" id="KW-1003">Cell membrane</keyword>
<dbReference type="InterPro" id="IPR003838">
    <property type="entry name" value="ABC3_permease_C"/>
</dbReference>
<evidence type="ECO:0000256" key="7">
    <source>
        <dbReference type="SAM" id="Phobius"/>
    </source>
</evidence>
<keyword evidence="11" id="KW-1185">Reference proteome</keyword>
<dbReference type="Pfam" id="PF12704">
    <property type="entry name" value="MacB_PCD"/>
    <property type="match status" value="1"/>
</dbReference>
<dbReference type="PANTHER" id="PTHR30572">
    <property type="entry name" value="MEMBRANE COMPONENT OF TRANSPORTER-RELATED"/>
    <property type="match status" value="1"/>
</dbReference>
<evidence type="ECO:0000256" key="3">
    <source>
        <dbReference type="ARBA" id="ARBA00022692"/>
    </source>
</evidence>
<dbReference type="GO" id="GO:0005886">
    <property type="term" value="C:plasma membrane"/>
    <property type="evidence" value="ECO:0007669"/>
    <property type="project" value="UniProtKB-SubCell"/>
</dbReference>
<proteinExistence type="inferred from homology"/>
<protein>
    <submittedName>
        <fullName evidence="10">FtsX-like permease family protein</fullName>
    </submittedName>
</protein>
<dbReference type="PANTHER" id="PTHR30572:SF4">
    <property type="entry name" value="ABC TRANSPORTER PERMEASE YTRF"/>
    <property type="match status" value="1"/>
</dbReference>
<keyword evidence="5 7" id="KW-0472">Membrane</keyword>
<evidence type="ECO:0000256" key="6">
    <source>
        <dbReference type="ARBA" id="ARBA00038076"/>
    </source>
</evidence>
<evidence type="ECO:0000256" key="1">
    <source>
        <dbReference type="ARBA" id="ARBA00004651"/>
    </source>
</evidence>
<dbReference type="Proteomes" id="UP000541636">
    <property type="component" value="Unassembled WGS sequence"/>
</dbReference>
<dbReference type="AlphaFoldDB" id="A0A846ZKT0"/>
<evidence type="ECO:0000313" key="10">
    <source>
        <dbReference type="EMBL" id="NKZ38169.1"/>
    </source>
</evidence>
<sequence length="403" mass="43276">MDIAPIFASLHKHRTPVALIVLEIALACAVFCNAVFIIGQRVAELGMSNAIAESHLVVISVNGSNPDTARADIPRNLAALRGIPGVTGAAVMTSIPFGQSAGVDGVSTGPDSQVHPGASRYMLGEGGPRVLGLRLLKGRFFGPGEYADSTLRGGMMPNGHVVIITQSLAQRLWPSGHALGQQLWVGSEKHYAVIGVTADVARPGSSSIGRGSAHYAVFFPLAPDPAFTQYVVRSAPQNRQRVLHAAEAKLHTLAPNMVIKGQTFAQIRDQAFTATRSMAWVLVLVCLVMLTVTAFGIVGLSSFWVRQRRRQIGIRRAIGATRANILRYFQTENFLIVSLGIALGMVLSWGVNLYLMKHYELPRLPWHYLPVGALTLWLIGQLAALGPALHASRVPPVVATRSV</sequence>
<dbReference type="InterPro" id="IPR025857">
    <property type="entry name" value="MacB_PCD"/>
</dbReference>
<feature type="transmembrane region" description="Helical" evidence="7">
    <location>
        <begin position="367"/>
        <end position="385"/>
    </location>
</feature>
<organism evidence="10 11">
    <name type="scientific">Oleiagrimonas citrea</name>
    <dbReference type="NCBI Taxonomy" id="1665687"/>
    <lineage>
        <taxon>Bacteria</taxon>
        <taxon>Pseudomonadati</taxon>
        <taxon>Pseudomonadota</taxon>
        <taxon>Gammaproteobacteria</taxon>
        <taxon>Lysobacterales</taxon>
        <taxon>Rhodanobacteraceae</taxon>
        <taxon>Oleiagrimonas</taxon>
    </lineage>
</organism>
<accession>A0A846ZKT0</accession>
<evidence type="ECO:0000256" key="4">
    <source>
        <dbReference type="ARBA" id="ARBA00022989"/>
    </source>
</evidence>
<comment type="similarity">
    <text evidence="6">Belongs to the ABC-4 integral membrane protein family.</text>
</comment>
<keyword evidence="3 7" id="KW-0812">Transmembrane</keyword>
<dbReference type="InterPro" id="IPR050250">
    <property type="entry name" value="Macrolide_Exporter_MacB"/>
</dbReference>
<feature type="transmembrane region" description="Helical" evidence="7">
    <location>
        <begin position="278"/>
        <end position="305"/>
    </location>
</feature>
<gene>
    <name evidence="10" type="ORF">HF690_04275</name>
</gene>
<feature type="transmembrane region" description="Helical" evidence="7">
    <location>
        <begin position="17"/>
        <end position="39"/>
    </location>
</feature>
<feature type="domain" description="ABC3 transporter permease C-terminal" evidence="8">
    <location>
        <begin position="285"/>
        <end position="396"/>
    </location>
</feature>
<dbReference type="Pfam" id="PF02687">
    <property type="entry name" value="FtsX"/>
    <property type="match status" value="1"/>
</dbReference>
<name>A0A846ZKT0_9GAMM</name>